<dbReference type="InterPro" id="IPR038606">
    <property type="entry name" value="To_sf"/>
</dbReference>
<organism evidence="5 6">
    <name type="scientific">Asbolus verrucosus</name>
    <name type="common">Desert ironclad beetle</name>
    <dbReference type="NCBI Taxonomy" id="1661398"/>
    <lineage>
        <taxon>Eukaryota</taxon>
        <taxon>Metazoa</taxon>
        <taxon>Ecdysozoa</taxon>
        <taxon>Arthropoda</taxon>
        <taxon>Hexapoda</taxon>
        <taxon>Insecta</taxon>
        <taxon>Pterygota</taxon>
        <taxon>Neoptera</taxon>
        <taxon>Endopterygota</taxon>
        <taxon>Coleoptera</taxon>
        <taxon>Polyphaga</taxon>
        <taxon>Cucujiformia</taxon>
        <taxon>Tenebrionidae</taxon>
        <taxon>Pimeliinae</taxon>
        <taxon>Asbolus</taxon>
    </lineage>
</organism>
<gene>
    <name evidence="5" type="ORF">BDFB_006179</name>
</gene>
<evidence type="ECO:0000256" key="2">
    <source>
        <dbReference type="ARBA" id="ARBA00023108"/>
    </source>
</evidence>
<dbReference type="GO" id="GO:0005615">
    <property type="term" value="C:extracellular space"/>
    <property type="evidence" value="ECO:0007669"/>
    <property type="project" value="TreeGrafter"/>
</dbReference>
<dbReference type="SMART" id="SM00700">
    <property type="entry name" value="JHBP"/>
    <property type="match status" value="1"/>
</dbReference>
<comment type="caution">
    <text evidence="5">The sequence shown here is derived from an EMBL/GenBank/DDBJ whole genome shotgun (WGS) entry which is preliminary data.</text>
</comment>
<protein>
    <submittedName>
        <fullName evidence="5">JHBP domain containing protein</fullName>
    </submittedName>
</protein>
<dbReference type="Proteomes" id="UP000292052">
    <property type="component" value="Unassembled WGS sequence"/>
</dbReference>
<evidence type="ECO:0000256" key="1">
    <source>
        <dbReference type="ARBA" id="ARBA00022729"/>
    </source>
</evidence>
<evidence type="ECO:0000256" key="4">
    <source>
        <dbReference type="SAM" id="SignalP"/>
    </source>
</evidence>
<dbReference type="InterPro" id="IPR010562">
    <property type="entry name" value="Haemolymph_juvenile_hormone-bd"/>
</dbReference>
<dbReference type="EMBL" id="QDEB01059312">
    <property type="protein sequence ID" value="RZC36739.1"/>
    <property type="molecule type" value="Genomic_DNA"/>
</dbReference>
<keyword evidence="1 4" id="KW-0732">Signal</keyword>
<dbReference type="AlphaFoldDB" id="A0A482VWA0"/>
<dbReference type="PANTHER" id="PTHR11008">
    <property type="entry name" value="PROTEIN TAKEOUT-LIKE PROTEIN"/>
    <property type="match status" value="1"/>
</dbReference>
<name>A0A482VWA0_ASBVE</name>
<dbReference type="Pfam" id="PF06585">
    <property type="entry name" value="JHBP"/>
    <property type="match status" value="1"/>
</dbReference>
<dbReference type="FunFam" id="3.15.10.30:FF:000001">
    <property type="entry name" value="Takeout-like protein 1"/>
    <property type="match status" value="1"/>
</dbReference>
<dbReference type="OrthoDB" id="7419171at2759"/>
<accession>A0A482VWA0</accession>
<sequence length="255" mass="28763">MKNFLFLLYIIFSFEIYSVKNQQQLPPYYPKCYRDDPKLNDCLLKATETVKPFLKRGVPELNFPKLSPFIIPEVSLEQGTSAVNYKAILNNIKIIGLDSYHFRKFEFDVANLRFLGSLDVDDVYIKADYNIQGKILAVPIEGKGVLTANITNSNATVSQQAKLVTKKGVTYLEPEKTVVNIDVGGVQPSFDGLFGGNEILAKATNEVIHDNLKELVEEIKPAIEEVMTRVVQDLIFKSVARIPYDELYPVHGKKT</sequence>
<evidence type="ECO:0000313" key="5">
    <source>
        <dbReference type="EMBL" id="RZC36739.1"/>
    </source>
</evidence>
<dbReference type="Gene3D" id="3.15.10.30">
    <property type="entry name" value="Haemolymph juvenile hormone binding protein"/>
    <property type="match status" value="1"/>
</dbReference>
<proteinExistence type="inferred from homology"/>
<evidence type="ECO:0000256" key="3">
    <source>
        <dbReference type="ARBA" id="ARBA00060902"/>
    </source>
</evidence>
<dbReference type="PANTHER" id="PTHR11008:SF32">
    <property type="entry name" value="CIRCADIAN CLOCK-CONTROLLED PROTEIN DAYWAKE-RELATED"/>
    <property type="match status" value="1"/>
</dbReference>
<keyword evidence="6" id="KW-1185">Reference proteome</keyword>
<evidence type="ECO:0000313" key="6">
    <source>
        <dbReference type="Proteomes" id="UP000292052"/>
    </source>
</evidence>
<feature type="signal peptide" evidence="4">
    <location>
        <begin position="1"/>
        <end position="21"/>
    </location>
</feature>
<comment type="similarity">
    <text evidence="3">Belongs to the TO family.</text>
</comment>
<feature type="chain" id="PRO_5019732950" evidence="4">
    <location>
        <begin position="22"/>
        <end position="255"/>
    </location>
</feature>
<dbReference type="GO" id="GO:0007623">
    <property type="term" value="P:circadian rhythm"/>
    <property type="evidence" value="ECO:0007669"/>
    <property type="project" value="UniProtKB-ARBA"/>
</dbReference>
<keyword evidence="2" id="KW-0090">Biological rhythms</keyword>
<reference evidence="5 6" key="1">
    <citation type="submission" date="2017-03" db="EMBL/GenBank/DDBJ databases">
        <title>Genome of the blue death feigning beetle - Asbolus verrucosus.</title>
        <authorList>
            <person name="Rider S.D."/>
        </authorList>
    </citation>
    <scope>NUCLEOTIDE SEQUENCE [LARGE SCALE GENOMIC DNA]</scope>
    <source>
        <strain evidence="5">Butters</strain>
        <tissue evidence="5">Head and leg muscle</tissue>
    </source>
</reference>